<name>A0A392UXT5_9FABA</name>
<evidence type="ECO:0000313" key="2">
    <source>
        <dbReference type="Proteomes" id="UP000265520"/>
    </source>
</evidence>
<accession>A0A392UXT5</accession>
<protein>
    <submittedName>
        <fullName evidence="1">Uncharacterized protein</fullName>
    </submittedName>
</protein>
<comment type="caution">
    <text evidence="1">The sequence shown here is derived from an EMBL/GenBank/DDBJ whole genome shotgun (WGS) entry which is preliminary data.</text>
</comment>
<proteinExistence type="predicted"/>
<dbReference type="AlphaFoldDB" id="A0A392UXT5"/>
<dbReference type="Proteomes" id="UP000265520">
    <property type="component" value="Unassembled WGS sequence"/>
</dbReference>
<evidence type="ECO:0000313" key="1">
    <source>
        <dbReference type="EMBL" id="MCI80808.1"/>
    </source>
</evidence>
<keyword evidence="2" id="KW-1185">Reference proteome</keyword>
<dbReference type="EMBL" id="LXQA011003690">
    <property type="protein sequence ID" value="MCI80808.1"/>
    <property type="molecule type" value="Genomic_DNA"/>
</dbReference>
<reference evidence="1 2" key="1">
    <citation type="journal article" date="2018" name="Front. Plant Sci.">
        <title>Red Clover (Trifolium pratense) and Zigzag Clover (T. medium) - A Picture of Genomic Similarities and Differences.</title>
        <authorList>
            <person name="Dluhosova J."/>
            <person name="Istvanek J."/>
            <person name="Nedelnik J."/>
            <person name="Repkova J."/>
        </authorList>
    </citation>
    <scope>NUCLEOTIDE SEQUENCE [LARGE SCALE GENOMIC DNA]</scope>
    <source>
        <strain evidence="2">cv. 10/8</strain>
        <tissue evidence="1">Leaf</tissue>
    </source>
</reference>
<sequence length="26" mass="2414">VAAALGVGAVGLFAGSVVLGELQEAD</sequence>
<organism evidence="1 2">
    <name type="scientific">Trifolium medium</name>
    <dbReference type="NCBI Taxonomy" id="97028"/>
    <lineage>
        <taxon>Eukaryota</taxon>
        <taxon>Viridiplantae</taxon>
        <taxon>Streptophyta</taxon>
        <taxon>Embryophyta</taxon>
        <taxon>Tracheophyta</taxon>
        <taxon>Spermatophyta</taxon>
        <taxon>Magnoliopsida</taxon>
        <taxon>eudicotyledons</taxon>
        <taxon>Gunneridae</taxon>
        <taxon>Pentapetalae</taxon>
        <taxon>rosids</taxon>
        <taxon>fabids</taxon>
        <taxon>Fabales</taxon>
        <taxon>Fabaceae</taxon>
        <taxon>Papilionoideae</taxon>
        <taxon>50 kb inversion clade</taxon>
        <taxon>NPAAA clade</taxon>
        <taxon>Hologalegina</taxon>
        <taxon>IRL clade</taxon>
        <taxon>Trifolieae</taxon>
        <taxon>Trifolium</taxon>
    </lineage>
</organism>
<feature type="non-terminal residue" evidence="1">
    <location>
        <position position="1"/>
    </location>
</feature>